<evidence type="ECO:0000259" key="2">
    <source>
        <dbReference type="Pfam" id="PF13930"/>
    </source>
</evidence>
<dbReference type="eggNOG" id="COG2169">
    <property type="taxonomic scope" value="Bacteria"/>
</dbReference>
<feature type="domain" description="Type VII secretion system protein EssD-like" evidence="2">
    <location>
        <begin position="103"/>
        <end position="234"/>
    </location>
</feature>
<reference evidence="3" key="1">
    <citation type="submission" date="2009-04" db="EMBL/GenBank/DDBJ databases">
        <authorList>
            <person name="Weinstock G."/>
            <person name="Sodergren E."/>
            <person name="Clifton S."/>
            <person name="Fulton L."/>
            <person name="Fulton B."/>
            <person name="Courtney L."/>
            <person name="Fronick C."/>
            <person name="Harrison M."/>
            <person name="Strong C."/>
            <person name="Farmer C."/>
            <person name="Delahaunty K."/>
            <person name="Markovic C."/>
            <person name="Hall O."/>
            <person name="Minx P."/>
            <person name="Tomlinson C."/>
            <person name="Mitreva M."/>
            <person name="Nelson J."/>
            <person name="Hou S."/>
            <person name="Wollam A."/>
            <person name="Pepin K.H."/>
            <person name="Johnson M."/>
            <person name="Bhonagiri V."/>
            <person name="Nash W.E."/>
            <person name="Warren W."/>
            <person name="Chinwalla A."/>
            <person name="Mardis E.R."/>
            <person name="Wilson R.K."/>
        </authorList>
    </citation>
    <scope>NUCLEOTIDE SEQUENCE [LARGE SCALE GENOMIC DNA]</scope>
    <source>
        <strain evidence="3">DSM 14600</strain>
    </source>
</reference>
<dbReference type="STRING" id="626523.GCWU000342_00368"/>
<evidence type="ECO:0000313" key="4">
    <source>
        <dbReference type="Proteomes" id="UP000003494"/>
    </source>
</evidence>
<evidence type="ECO:0000256" key="1">
    <source>
        <dbReference type="SAM" id="MobiDB-lite"/>
    </source>
</evidence>
<feature type="compositionally biased region" description="Basic and acidic residues" evidence="1">
    <location>
        <begin position="35"/>
        <end position="51"/>
    </location>
</feature>
<dbReference type="Gene3D" id="3.40.570.10">
    <property type="entry name" value="Extracellular Endonuclease, subunit A"/>
    <property type="match status" value="1"/>
</dbReference>
<dbReference type="Proteomes" id="UP000003494">
    <property type="component" value="Unassembled WGS sequence"/>
</dbReference>
<dbReference type="EMBL" id="ACIP02000001">
    <property type="protein sequence ID" value="EEP29018.1"/>
    <property type="molecule type" value="Genomic_DNA"/>
</dbReference>
<dbReference type="Pfam" id="PF13930">
    <property type="entry name" value="Endonuclea_NS_2"/>
    <property type="match status" value="1"/>
</dbReference>
<comment type="caution">
    <text evidence="3">The sequence shown here is derived from an EMBL/GenBank/DDBJ whole genome shotgun (WGS) entry which is preliminary data.</text>
</comment>
<gene>
    <name evidence="3" type="ORF">GCWU000342_00368</name>
</gene>
<proteinExistence type="predicted"/>
<name>C4G8S1_9FIRM</name>
<dbReference type="AlphaFoldDB" id="C4G8S1"/>
<evidence type="ECO:0000313" key="3">
    <source>
        <dbReference type="EMBL" id="EEP29018.1"/>
    </source>
</evidence>
<organism evidence="3 4">
    <name type="scientific">Shuttleworthella satelles DSM 14600</name>
    <dbReference type="NCBI Taxonomy" id="626523"/>
    <lineage>
        <taxon>Bacteria</taxon>
        <taxon>Bacillati</taxon>
        <taxon>Bacillota</taxon>
        <taxon>Clostridia</taxon>
        <taxon>Lachnospirales</taxon>
        <taxon>Lachnospiraceae</taxon>
        <taxon>Shuttleworthella</taxon>
    </lineage>
</organism>
<dbReference type="InterPro" id="IPR044929">
    <property type="entry name" value="DNA/RNA_non-sp_Endonuclease_sf"/>
</dbReference>
<feature type="compositionally biased region" description="Polar residues" evidence="1">
    <location>
        <begin position="52"/>
        <end position="61"/>
    </location>
</feature>
<dbReference type="RefSeq" id="WP_006905406.1">
    <property type="nucleotide sequence ID" value="NZ_GG665866.1"/>
</dbReference>
<sequence length="295" mass="32413">MIGGRSKRWGLLIVLALAGLVGLNGCGSTALRAGQSERESSSQISREEDGRQGQTKDLSGQSGTGEEESRDQFDPADIPAYEGSAFAVMHRNRPYFSREETDGLSGQSYSELDSMGRCGVAWAKINPQLMPTAKRGEIGAVKPSGWHTIKYADIIKDRYLYNRCHLIGYQLTGQNANPKNLITGTRYMNVSGMEPFEDLAASYVKRTGNSLLYRVTPVFRENELVARGVLMEAYSVSDAGRSVSFCVFCYNVQPGIEIDYRDGSSHPDGSYQLSDGDYFSRGFTVPKISTGSFQN</sequence>
<feature type="region of interest" description="Disordered" evidence="1">
    <location>
        <begin position="32"/>
        <end position="77"/>
    </location>
</feature>
<keyword evidence="4" id="KW-1185">Reference proteome</keyword>
<accession>C4G8S1</accession>
<protein>
    <recommendedName>
        <fullName evidence="2">Type VII secretion system protein EssD-like domain-containing protein</fullName>
    </recommendedName>
</protein>
<dbReference type="HOGENOM" id="CLU_054350_4_0_9"/>
<dbReference type="InterPro" id="IPR044927">
    <property type="entry name" value="Endonuclea_NS_2"/>
</dbReference>